<dbReference type="InterPro" id="IPR016181">
    <property type="entry name" value="Acyl_CoA_acyltransferase"/>
</dbReference>
<reference evidence="2 3" key="1">
    <citation type="submission" date="2019-01" db="EMBL/GenBank/DDBJ databases">
        <authorList>
            <person name="Chen W.-M."/>
        </authorList>
    </citation>
    <scope>NUCLEOTIDE SEQUENCE [LARGE SCALE GENOMIC DNA]</scope>
    <source>
        <strain evidence="2 3">ICH-3</strain>
    </source>
</reference>
<proteinExistence type="predicted"/>
<protein>
    <submittedName>
        <fullName evidence="2">N-acetyltransferase</fullName>
    </submittedName>
</protein>
<dbReference type="PROSITE" id="PS51186">
    <property type="entry name" value="GNAT"/>
    <property type="match status" value="1"/>
</dbReference>
<name>A0A437JKN7_9BURK</name>
<dbReference type="InterPro" id="IPR051908">
    <property type="entry name" value="Ribosomal_N-acetyltransferase"/>
</dbReference>
<dbReference type="RefSeq" id="WP_128201668.1">
    <property type="nucleotide sequence ID" value="NZ_SACT01000022.1"/>
</dbReference>
<dbReference type="SUPFAM" id="SSF55729">
    <property type="entry name" value="Acyl-CoA N-acyltransferases (Nat)"/>
    <property type="match status" value="1"/>
</dbReference>
<evidence type="ECO:0000313" key="3">
    <source>
        <dbReference type="Proteomes" id="UP000288178"/>
    </source>
</evidence>
<feature type="domain" description="N-acetyltransferase" evidence="1">
    <location>
        <begin position="40"/>
        <end position="184"/>
    </location>
</feature>
<dbReference type="AlphaFoldDB" id="A0A437JKN7"/>
<dbReference type="GO" id="GO:1990189">
    <property type="term" value="F:protein N-terminal-serine acetyltransferase activity"/>
    <property type="evidence" value="ECO:0007669"/>
    <property type="project" value="TreeGrafter"/>
</dbReference>
<dbReference type="EMBL" id="SACT01000022">
    <property type="protein sequence ID" value="RVT47222.1"/>
    <property type="molecule type" value="Genomic_DNA"/>
</dbReference>
<comment type="caution">
    <text evidence="2">The sequence shown here is derived from an EMBL/GenBank/DDBJ whole genome shotgun (WGS) entry which is preliminary data.</text>
</comment>
<dbReference type="GO" id="GO:0008999">
    <property type="term" value="F:protein-N-terminal-alanine acetyltransferase activity"/>
    <property type="evidence" value="ECO:0007669"/>
    <property type="project" value="TreeGrafter"/>
</dbReference>
<sequence>MPSPLLVEVPQEIETERLLLRVPRAGDGPALHEAVSESLVELRRFIASVPWVAQEQSVESSEIYCRTALSNFVARKDMPYLLFERKSSTLVGCAGLHRPNWDMPRFEVGYWCRTASAGHGFVTEAVSALVHLAEARLSAVRLELIADAENTRSRAVADRAGFQLEGVLRSERRAADGSLRNTCVYARVRSAA</sequence>
<dbReference type="OrthoDB" id="5191051at2"/>
<keyword evidence="3" id="KW-1185">Reference proteome</keyword>
<dbReference type="PANTHER" id="PTHR43441:SF3">
    <property type="entry name" value="ACETYLTRANSFERASE"/>
    <property type="match status" value="1"/>
</dbReference>
<dbReference type="GO" id="GO:0005737">
    <property type="term" value="C:cytoplasm"/>
    <property type="evidence" value="ECO:0007669"/>
    <property type="project" value="TreeGrafter"/>
</dbReference>
<gene>
    <name evidence="2" type="ORF">ENE75_24380</name>
</gene>
<accession>A0A437JKN7</accession>
<dbReference type="PANTHER" id="PTHR43441">
    <property type="entry name" value="RIBOSOMAL-PROTEIN-SERINE ACETYLTRANSFERASE"/>
    <property type="match status" value="1"/>
</dbReference>
<evidence type="ECO:0000259" key="1">
    <source>
        <dbReference type="PROSITE" id="PS51186"/>
    </source>
</evidence>
<evidence type="ECO:0000313" key="2">
    <source>
        <dbReference type="EMBL" id="RVT47222.1"/>
    </source>
</evidence>
<dbReference type="Pfam" id="PF13302">
    <property type="entry name" value="Acetyltransf_3"/>
    <property type="match status" value="1"/>
</dbReference>
<keyword evidence="2" id="KW-0808">Transferase</keyword>
<dbReference type="InterPro" id="IPR000182">
    <property type="entry name" value="GNAT_dom"/>
</dbReference>
<dbReference type="Proteomes" id="UP000288178">
    <property type="component" value="Unassembled WGS sequence"/>
</dbReference>
<organism evidence="2 3">
    <name type="scientific">Rubrivivax albus</name>
    <dbReference type="NCBI Taxonomy" id="2499835"/>
    <lineage>
        <taxon>Bacteria</taxon>
        <taxon>Pseudomonadati</taxon>
        <taxon>Pseudomonadota</taxon>
        <taxon>Betaproteobacteria</taxon>
        <taxon>Burkholderiales</taxon>
        <taxon>Sphaerotilaceae</taxon>
        <taxon>Rubrivivax</taxon>
    </lineage>
</organism>
<dbReference type="Gene3D" id="3.40.630.30">
    <property type="match status" value="1"/>
</dbReference>